<keyword evidence="5" id="KW-0645">Protease</keyword>
<dbReference type="Proteomes" id="UP000294325">
    <property type="component" value="Chromosome"/>
</dbReference>
<dbReference type="InterPro" id="IPR045569">
    <property type="entry name" value="Metalloprtase-TldD/E_C"/>
</dbReference>
<sequence>MKQMAEEVLDEAQTLGATAAEVEIGAQIGLSVSVRLGEVETVAHHNDKRLSVTLYFGHRKGSASTSDLRAVALKETVREAACIARYTAPDACAGLAEPELMAREIPDLDLCHPWALSVEEAIAVARRCEEAGRGFDNRIVTSEGADLSTREGYRVYANSHGFLGGYASTRHSLSCALVARTEAGMQRDYWYTTARDWRELESAEAVGTKAAQRTVARLNPRRLPTGIVPVLFAAEVASRLFAHFVAAIRGGALYRRSSFLLDHLGKQVFPSFLHIHEQPHLHKALGSAAFDNEGVATQARDIVIGGVLQGYVLGSYEARKLGMKTTGNAGGVHNLIIDSGQRDQPALLKQMNRGFLVTELMGMGVNLVTGDYSHGAAGFWVENGEIQFPVSEITLASNLRDMFLGIEDVGTDVEKRGNIRTGSVLIQGMMVAGK</sequence>
<dbReference type="GO" id="GO:0006508">
    <property type="term" value="P:proteolysis"/>
    <property type="evidence" value="ECO:0007669"/>
    <property type="project" value="UniProtKB-KW"/>
</dbReference>
<evidence type="ECO:0000313" key="5">
    <source>
        <dbReference type="EMBL" id="QBQ56462.1"/>
    </source>
</evidence>
<dbReference type="SUPFAM" id="SSF111283">
    <property type="entry name" value="Putative modulator of DNA gyrase, PmbA/TldD"/>
    <property type="match status" value="1"/>
</dbReference>
<dbReference type="InterPro" id="IPR002510">
    <property type="entry name" value="Metalloprtase-TldD/E_N"/>
</dbReference>
<dbReference type="Pfam" id="PF19289">
    <property type="entry name" value="PmbA_TldD_3rd"/>
    <property type="match status" value="1"/>
</dbReference>
<dbReference type="PANTHER" id="PTHR43421">
    <property type="entry name" value="METALLOPROTEASE PMBA"/>
    <property type="match status" value="1"/>
</dbReference>
<dbReference type="InterPro" id="IPR036059">
    <property type="entry name" value="TldD/PmbA_sf"/>
</dbReference>
<dbReference type="Pfam" id="PF01523">
    <property type="entry name" value="PmbA_TldD_1st"/>
    <property type="match status" value="1"/>
</dbReference>
<comment type="similarity">
    <text evidence="1">Belongs to the peptidase U62 family.</text>
</comment>
<evidence type="ECO:0000259" key="3">
    <source>
        <dbReference type="Pfam" id="PF19289"/>
    </source>
</evidence>
<accession>A0A4P7C6B7</accession>
<dbReference type="OrthoDB" id="9803618at2"/>
<evidence type="ECO:0000259" key="2">
    <source>
        <dbReference type="Pfam" id="PF01523"/>
    </source>
</evidence>
<dbReference type="GO" id="GO:0005829">
    <property type="term" value="C:cytosol"/>
    <property type="evidence" value="ECO:0007669"/>
    <property type="project" value="TreeGrafter"/>
</dbReference>
<dbReference type="Gene3D" id="3.30.2290.10">
    <property type="entry name" value="PmbA/TldD superfamily"/>
    <property type="match status" value="1"/>
</dbReference>
<dbReference type="Pfam" id="PF19290">
    <property type="entry name" value="PmbA_TldD_2nd"/>
    <property type="match status" value="1"/>
</dbReference>
<keyword evidence="5" id="KW-0482">Metalloprotease</keyword>
<dbReference type="GO" id="GO:0008237">
    <property type="term" value="F:metallopeptidase activity"/>
    <property type="evidence" value="ECO:0007669"/>
    <property type="project" value="UniProtKB-KW"/>
</dbReference>
<evidence type="ECO:0000256" key="1">
    <source>
        <dbReference type="ARBA" id="ARBA00005836"/>
    </source>
</evidence>
<organism evidence="5 6">
    <name type="scientific">Nitrosococcus wardiae</name>
    <dbReference type="NCBI Taxonomy" id="1814290"/>
    <lineage>
        <taxon>Bacteria</taxon>
        <taxon>Pseudomonadati</taxon>
        <taxon>Pseudomonadota</taxon>
        <taxon>Gammaproteobacteria</taxon>
        <taxon>Chromatiales</taxon>
        <taxon>Chromatiaceae</taxon>
        <taxon>Nitrosococcus</taxon>
    </lineage>
</organism>
<protein>
    <submittedName>
        <fullName evidence="5">Metalloprotease PmbA</fullName>
    </submittedName>
</protein>
<dbReference type="KEGG" id="nwr:E3U44_05745"/>
<gene>
    <name evidence="5" type="primary">pmbA</name>
    <name evidence="5" type="ORF">E3U44_05745</name>
</gene>
<reference evidence="5 6" key="1">
    <citation type="submission" date="2019-03" db="EMBL/GenBank/DDBJ databases">
        <title>The genome sequence of Nitrosococcus wardiae strain D1FHST reveals the archetypal metabolic capacity of ammonia-oxidizing Gammaproteobacteria.</title>
        <authorList>
            <person name="Wang L."/>
            <person name="Lim C.K."/>
            <person name="Hanson T.E."/>
            <person name="Dang H."/>
            <person name="Klotz M.G."/>
        </authorList>
    </citation>
    <scope>NUCLEOTIDE SEQUENCE [LARGE SCALE GENOMIC DNA]</scope>
    <source>
        <strain evidence="5 6">D1FHS</strain>
    </source>
</reference>
<keyword evidence="5" id="KW-0378">Hydrolase</keyword>
<dbReference type="InterPro" id="IPR035068">
    <property type="entry name" value="TldD/PmbA_N"/>
</dbReference>
<dbReference type="AlphaFoldDB" id="A0A4P7C6B7"/>
<keyword evidence="6" id="KW-1185">Reference proteome</keyword>
<feature type="domain" description="Metalloprotease TldD/E N-terminal" evidence="2">
    <location>
        <begin position="20"/>
        <end position="81"/>
    </location>
</feature>
<dbReference type="PANTHER" id="PTHR43421:SF1">
    <property type="entry name" value="METALLOPROTEASE PMBA"/>
    <property type="match status" value="1"/>
</dbReference>
<name>A0A4P7C6B7_9GAMM</name>
<feature type="domain" description="Metalloprotease TldD/E C-terminal" evidence="3">
    <location>
        <begin position="225"/>
        <end position="433"/>
    </location>
</feature>
<evidence type="ECO:0000313" key="6">
    <source>
        <dbReference type="Proteomes" id="UP000294325"/>
    </source>
</evidence>
<dbReference type="InterPro" id="IPR047657">
    <property type="entry name" value="PmbA"/>
</dbReference>
<feature type="domain" description="Metalloprotease TldD/E central" evidence="4">
    <location>
        <begin position="112"/>
        <end position="218"/>
    </location>
</feature>
<dbReference type="EMBL" id="CP038033">
    <property type="protein sequence ID" value="QBQ56462.1"/>
    <property type="molecule type" value="Genomic_DNA"/>
</dbReference>
<proteinExistence type="inferred from homology"/>
<dbReference type="NCBIfam" id="NF008268">
    <property type="entry name" value="PRK11040.1"/>
    <property type="match status" value="1"/>
</dbReference>
<dbReference type="InterPro" id="IPR045570">
    <property type="entry name" value="Metalloprtase-TldD/E_cen_dom"/>
</dbReference>
<evidence type="ECO:0000259" key="4">
    <source>
        <dbReference type="Pfam" id="PF19290"/>
    </source>
</evidence>